<feature type="domain" description="Spore germination GerAC-like C-terminal" evidence="8">
    <location>
        <begin position="206"/>
        <end position="373"/>
    </location>
</feature>
<evidence type="ECO:0000256" key="7">
    <source>
        <dbReference type="ARBA" id="ARBA00023288"/>
    </source>
</evidence>
<keyword evidence="3" id="KW-0309">Germination</keyword>
<comment type="subcellular location">
    <subcellularLocation>
        <location evidence="1">Membrane</location>
        <topology evidence="1">Lipid-anchor</topology>
    </subcellularLocation>
</comment>
<evidence type="ECO:0000256" key="1">
    <source>
        <dbReference type="ARBA" id="ARBA00004635"/>
    </source>
</evidence>
<sequence>MFQRISLIFFLLFSPLLLTGCWDRVEINDLAVVVASSFDKEGDMYRVGVQIPLVRPLGGKGQGPVFYIDSETGKTVRDAVDRLQHRMSRQMIFSHRRILIVSEEVAREGIRPGFDEVARLPDNRLTANMIISKGKAIDLLGSSPQFESLSAEAMREIVKLPFVLPVNLKDTAQALNREGVDPIIPYMEVTEPQPKGEENKKEVQLSGYAQFKEDKMVGVFKEKAAAGSHWMRSHFVTYMTTLEIQEGDSKKPITIRVTSGQSKIIPRIENGNLSYDVKVEAVGAVQESMLTEDLRFEKNQKKVSREFEKDIKESIEAFVEQAKEKQTDPAYLGVLLSRAYPKEWKENYSKQWRGMLRDIPFHIEVKASVERLGQITENITKESNRF</sequence>
<dbReference type="NCBIfam" id="TIGR02887">
    <property type="entry name" value="spore_ger_x_C"/>
    <property type="match status" value="1"/>
</dbReference>
<dbReference type="InterPro" id="IPR008844">
    <property type="entry name" value="Spore_GerAC-like"/>
</dbReference>
<dbReference type="Gene3D" id="3.30.300.210">
    <property type="entry name" value="Nutrient germinant receptor protein C, domain 3"/>
    <property type="match status" value="1"/>
</dbReference>
<name>A0ABS4GV68_9BACL</name>
<dbReference type="PANTHER" id="PTHR35789">
    <property type="entry name" value="SPORE GERMINATION PROTEIN B3"/>
    <property type="match status" value="1"/>
</dbReference>
<dbReference type="PANTHER" id="PTHR35789:SF1">
    <property type="entry name" value="SPORE GERMINATION PROTEIN B3"/>
    <property type="match status" value="1"/>
</dbReference>
<dbReference type="Pfam" id="PF25198">
    <property type="entry name" value="Spore_GerAC_N"/>
    <property type="match status" value="1"/>
</dbReference>
<dbReference type="InterPro" id="IPR046953">
    <property type="entry name" value="Spore_GerAC-like_C"/>
</dbReference>
<keyword evidence="5" id="KW-0472">Membrane</keyword>
<evidence type="ECO:0000256" key="6">
    <source>
        <dbReference type="ARBA" id="ARBA00023139"/>
    </source>
</evidence>
<keyword evidence="6" id="KW-0564">Palmitate</keyword>
<evidence type="ECO:0000256" key="2">
    <source>
        <dbReference type="ARBA" id="ARBA00007886"/>
    </source>
</evidence>
<proteinExistence type="inferred from homology"/>
<dbReference type="EMBL" id="JAGGKT010000017">
    <property type="protein sequence ID" value="MBP1934151.1"/>
    <property type="molecule type" value="Genomic_DNA"/>
</dbReference>
<dbReference type="InterPro" id="IPR057336">
    <property type="entry name" value="GerAC_N"/>
</dbReference>
<dbReference type="Proteomes" id="UP001519343">
    <property type="component" value="Unassembled WGS sequence"/>
</dbReference>
<comment type="caution">
    <text evidence="10">The sequence shown here is derived from an EMBL/GenBank/DDBJ whole genome shotgun (WGS) entry which is preliminary data.</text>
</comment>
<keyword evidence="11" id="KW-1185">Reference proteome</keyword>
<keyword evidence="4" id="KW-0732">Signal</keyword>
<evidence type="ECO:0000256" key="5">
    <source>
        <dbReference type="ARBA" id="ARBA00023136"/>
    </source>
</evidence>
<reference evidence="10 11" key="1">
    <citation type="submission" date="2021-03" db="EMBL/GenBank/DDBJ databases">
        <title>Genomic Encyclopedia of Type Strains, Phase IV (KMG-IV): sequencing the most valuable type-strain genomes for metagenomic binning, comparative biology and taxonomic classification.</title>
        <authorList>
            <person name="Goeker M."/>
        </authorList>
    </citation>
    <scope>NUCLEOTIDE SEQUENCE [LARGE SCALE GENOMIC DNA]</scope>
    <source>
        <strain evidence="10 11">DSM 24738</strain>
    </source>
</reference>
<comment type="similarity">
    <text evidence="2">Belongs to the GerABKC lipoprotein family.</text>
</comment>
<evidence type="ECO:0000256" key="3">
    <source>
        <dbReference type="ARBA" id="ARBA00022544"/>
    </source>
</evidence>
<dbReference type="RefSeq" id="WP_209812155.1">
    <property type="nucleotide sequence ID" value="NZ_JAGGKT010000017.1"/>
</dbReference>
<evidence type="ECO:0000256" key="4">
    <source>
        <dbReference type="ARBA" id="ARBA00022729"/>
    </source>
</evidence>
<organism evidence="10 11">
    <name type="scientific">Ammoniphilus resinae</name>
    <dbReference type="NCBI Taxonomy" id="861532"/>
    <lineage>
        <taxon>Bacteria</taxon>
        <taxon>Bacillati</taxon>
        <taxon>Bacillota</taxon>
        <taxon>Bacilli</taxon>
        <taxon>Bacillales</taxon>
        <taxon>Paenibacillaceae</taxon>
        <taxon>Aneurinibacillus group</taxon>
        <taxon>Ammoniphilus</taxon>
    </lineage>
</organism>
<evidence type="ECO:0000259" key="8">
    <source>
        <dbReference type="Pfam" id="PF05504"/>
    </source>
</evidence>
<gene>
    <name evidence="10" type="ORF">J2Z37_004170</name>
</gene>
<accession>A0ABS4GV68</accession>
<dbReference type="PROSITE" id="PS51257">
    <property type="entry name" value="PROKAR_LIPOPROTEIN"/>
    <property type="match status" value="1"/>
</dbReference>
<dbReference type="Pfam" id="PF05504">
    <property type="entry name" value="Spore_GerAC"/>
    <property type="match status" value="1"/>
</dbReference>
<feature type="domain" description="Spore germination protein N-terminal" evidence="9">
    <location>
        <begin position="23"/>
        <end position="189"/>
    </location>
</feature>
<keyword evidence="7" id="KW-0449">Lipoprotein</keyword>
<dbReference type="InterPro" id="IPR038501">
    <property type="entry name" value="Spore_GerAC_C_sf"/>
</dbReference>
<evidence type="ECO:0000313" key="10">
    <source>
        <dbReference type="EMBL" id="MBP1934151.1"/>
    </source>
</evidence>
<protein>
    <submittedName>
        <fullName evidence="10">Spore germination protein KC/spore germination protein</fullName>
    </submittedName>
</protein>
<evidence type="ECO:0000313" key="11">
    <source>
        <dbReference type="Proteomes" id="UP001519343"/>
    </source>
</evidence>
<evidence type="ECO:0000259" key="9">
    <source>
        <dbReference type="Pfam" id="PF25198"/>
    </source>
</evidence>